<dbReference type="Proteomes" id="UP001611383">
    <property type="component" value="Chromosome"/>
</dbReference>
<dbReference type="EMBL" id="CP043494">
    <property type="protein sequence ID" value="WNG49564.1"/>
    <property type="molecule type" value="Genomic_DNA"/>
</dbReference>
<reference evidence="2 3" key="1">
    <citation type="submission" date="2019-08" db="EMBL/GenBank/DDBJ databases">
        <title>Archangium and Cystobacter genomes.</title>
        <authorList>
            <person name="Chen I.-C.K."/>
            <person name="Wielgoss S."/>
        </authorList>
    </citation>
    <scope>NUCLEOTIDE SEQUENCE [LARGE SCALE GENOMIC DNA]</scope>
    <source>
        <strain evidence="2 3">Cbm 6</strain>
    </source>
</reference>
<feature type="chain" id="PRO_5047274342" evidence="1">
    <location>
        <begin position="21"/>
        <end position="122"/>
    </location>
</feature>
<protein>
    <submittedName>
        <fullName evidence="2">Uncharacterized protein</fullName>
    </submittedName>
</protein>
<evidence type="ECO:0000313" key="2">
    <source>
        <dbReference type="EMBL" id="WNG49564.1"/>
    </source>
</evidence>
<gene>
    <name evidence="2" type="ORF">F0U60_39670</name>
</gene>
<feature type="signal peptide" evidence="1">
    <location>
        <begin position="1"/>
        <end position="20"/>
    </location>
</feature>
<organism evidence="2 3">
    <name type="scientific">Archangium minus</name>
    <dbReference type="NCBI Taxonomy" id="83450"/>
    <lineage>
        <taxon>Bacteria</taxon>
        <taxon>Pseudomonadati</taxon>
        <taxon>Myxococcota</taxon>
        <taxon>Myxococcia</taxon>
        <taxon>Myxococcales</taxon>
        <taxon>Cystobacterineae</taxon>
        <taxon>Archangiaceae</taxon>
        <taxon>Archangium</taxon>
    </lineage>
</organism>
<sequence>MSMMRTLLLFGLLASSTALAVPARLSIYSQATNQWRDANIRFVHMRNNTLQVTALTTDNNWVYCNISGTSVSETMDILQQVRETVRADGGQVLCYVPQFSSTYPAWYYVSGTGFGLNFNGPL</sequence>
<accession>A0ABY9X2C1</accession>
<name>A0ABY9X2C1_9BACT</name>
<evidence type="ECO:0000256" key="1">
    <source>
        <dbReference type="SAM" id="SignalP"/>
    </source>
</evidence>
<keyword evidence="1" id="KW-0732">Signal</keyword>
<dbReference type="RefSeq" id="WP_395807606.1">
    <property type="nucleotide sequence ID" value="NZ_CP043494.1"/>
</dbReference>
<keyword evidence="3" id="KW-1185">Reference proteome</keyword>
<evidence type="ECO:0000313" key="3">
    <source>
        <dbReference type="Proteomes" id="UP001611383"/>
    </source>
</evidence>
<proteinExistence type="predicted"/>